<accession>A0A9P4P9P0</accession>
<gene>
    <name evidence="2" type="ORF">P171DRAFT_117754</name>
</gene>
<comment type="caution">
    <text evidence="2">The sequence shown here is derived from an EMBL/GenBank/DDBJ whole genome shotgun (WGS) entry which is preliminary data.</text>
</comment>
<keyword evidence="3" id="KW-1185">Reference proteome</keyword>
<evidence type="ECO:0000256" key="1">
    <source>
        <dbReference type="SAM" id="MobiDB-lite"/>
    </source>
</evidence>
<protein>
    <submittedName>
        <fullName evidence="2">Uncharacterized protein</fullName>
    </submittedName>
</protein>
<dbReference type="AlphaFoldDB" id="A0A9P4P9P0"/>
<proteinExistence type="predicted"/>
<evidence type="ECO:0000313" key="2">
    <source>
        <dbReference type="EMBL" id="KAF2440056.1"/>
    </source>
</evidence>
<feature type="region of interest" description="Disordered" evidence="1">
    <location>
        <begin position="27"/>
        <end position="61"/>
    </location>
</feature>
<reference evidence="2" key="1">
    <citation type="journal article" date="2020" name="Stud. Mycol.">
        <title>101 Dothideomycetes genomes: a test case for predicting lifestyles and emergence of pathogens.</title>
        <authorList>
            <person name="Haridas S."/>
            <person name="Albert R."/>
            <person name="Binder M."/>
            <person name="Bloem J."/>
            <person name="Labutti K."/>
            <person name="Salamov A."/>
            <person name="Andreopoulos B."/>
            <person name="Baker S."/>
            <person name="Barry K."/>
            <person name="Bills G."/>
            <person name="Bluhm B."/>
            <person name="Cannon C."/>
            <person name="Castanera R."/>
            <person name="Culley D."/>
            <person name="Daum C."/>
            <person name="Ezra D."/>
            <person name="Gonzalez J."/>
            <person name="Henrissat B."/>
            <person name="Kuo A."/>
            <person name="Liang C."/>
            <person name="Lipzen A."/>
            <person name="Lutzoni F."/>
            <person name="Magnuson J."/>
            <person name="Mondo S."/>
            <person name="Nolan M."/>
            <person name="Ohm R."/>
            <person name="Pangilinan J."/>
            <person name="Park H.-J."/>
            <person name="Ramirez L."/>
            <person name="Alfaro M."/>
            <person name="Sun H."/>
            <person name="Tritt A."/>
            <person name="Yoshinaga Y."/>
            <person name="Zwiers L.-H."/>
            <person name="Turgeon B."/>
            <person name="Goodwin S."/>
            <person name="Spatafora J."/>
            <person name="Crous P."/>
            <person name="Grigoriev I."/>
        </authorList>
    </citation>
    <scope>NUCLEOTIDE SEQUENCE</scope>
    <source>
        <strain evidence="2">CBS 690.94</strain>
    </source>
</reference>
<dbReference type="Proteomes" id="UP000799764">
    <property type="component" value="Unassembled WGS sequence"/>
</dbReference>
<feature type="compositionally biased region" description="Basic residues" evidence="1">
    <location>
        <begin position="29"/>
        <end position="42"/>
    </location>
</feature>
<dbReference type="EMBL" id="MU001508">
    <property type="protein sequence ID" value="KAF2440056.1"/>
    <property type="molecule type" value="Genomic_DNA"/>
</dbReference>
<name>A0A9P4P9P0_9PLEO</name>
<sequence length="188" mass="22243">MSCETPSRRRRRRRRRQRSRQLLTLIHTHPAHAPRDSRKRNTVRPSGSVVCTRRNPPPGHQRPLRYNLSALNLSHQKLSRQGALLLACLIYNKITLLRPRYNQPPYLFRSLTSTSVLINDDWCSSRHQFARKIIDIRRHLYPHTIRRKRLSQLLIFIVLRCITSHHIQCLRKETLAYLLLIPGIVEDS</sequence>
<evidence type="ECO:0000313" key="3">
    <source>
        <dbReference type="Proteomes" id="UP000799764"/>
    </source>
</evidence>
<organism evidence="2 3">
    <name type="scientific">Karstenula rhodostoma CBS 690.94</name>
    <dbReference type="NCBI Taxonomy" id="1392251"/>
    <lineage>
        <taxon>Eukaryota</taxon>
        <taxon>Fungi</taxon>
        <taxon>Dikarya</taxon>
        <taxon>Ascomycota</taxon>
        <taxon>Pezizomycotina</taxon>
        <taxon>Dothideomycetes</taxon>
        <taxon>Pleosporomycetidae</taxon>
        <taxon>Pleosporales</taxon>
        <taxon>Massarineae</taxon>
        <taxon>Didymosphaeriaceae</taxon>
        <taxon>Karstenula</taxon>
    </lineage>
</organism>